<reference evidence="4 5" key="1">
    <citation type="submission" date="2024-04" db="EMBL/GenBank/DDBJ databases">
        <title>Flavobacterium sp. DGU38 16S ribosomal RNA gene Genome sequencing and assembly.</title>
        <authorList>
            <person name="Park S."/>
        </authorList>
    </citation>
    <scope>NUCLEOTIDE SEQUENCE [LARGE SCALE GENOMIC DNA]</scope>
    <source>
        <strain evidence="4 5">DGU38</strain>
    </source>
</reference>
<gene>
    <name evidence="4" type="ORF">AAEO57_14500</name>
</gene>
<feature type="domain" description="Secretion system C-terminal sorting" evidence="3">
    <location>
        <begin position="192"/>
        <end position="263"/>
    </location>
</feature>
<feature type="signal peptide" evidence="2">
    <location>
        <begin position="1"/>
        <end position="18"/>
    </location>
</feature>
<dbReference type="InterPro" id="IPR026444">
    <property type="entry name" value="Secre_tail"/>
</dbReference>
<keyword evidence="5" id="KW-1185">Reference proteome</keyword>
<feature type="chain" id="PRO_5045689251" evidence="2">
    <location>
        <begin position="19"/>
        <end position="264"/>
    </location>
</feature>
<name>A0ABU9ISB9_9FLAO</name>
<proteinExistence type="predicted"/>
<dbReference type="RefSeq" id="WP_341693744.1">
    <property type="nucleotide sequence ID" value="NZ_JBBYHS010000014.1"/>
</dbReference>
<dbReference type="Proteomes" id="UP001485226">
    <property type="component" value="Unassembled WGS sequence"/>
</dbReference>
<comment type="caution">
    <text evidence="4">The sequence shown here is derived from an EMBL/GenBank/DDBJ whole genome shotgun (WGS) entry which is preliminary data.</text>
</comment>
<organism evidence="4 5">
    <name type="scientific">Flavobacterium calami</name>
    <dbReference type="NCBI Taxonomy" id="3139144"/>
    <lineage>
        <taxon>Bacteria</taxon>
        <taxon>Pseudomonadati</taxon>
        <taxon>Bacteroidota</taxon>
        <taxon>Flavobacteriia</taxon>
        <taxon>Flavobacteriales</taxon>
        <taxon>Flavobacteriaceae</taxon>
        <taxon>Flavobacterium</taxon>
    </lineage>
</organism>
<dbReference type="EMBL" id="JBBYHS010000014">
    <property type="protein sequence ID" value="MEL1254997.1"/>
    <property type="molecule type" value="Genomic_DNA"/>
</dbReference>
<evidence type="ECO:0000259" key="3">
    <source>
        <dbReference type="Pfam" id="PF18962"/>
    </source>
</evidence>
<evidence type="ECO:0000256" key="1">
    <source>
        <dbReference type="ARBA" id="ARBA00022729"/>
    </source>
</evidence>
<keyword evidence="1 2" id="KW-0732">Signal</keyword>
<accession>A0ABU9ISB9</accession>
<dbReference type="Pfam" id="PF18962">
    <property type="entry name" value="Por_Secre_tail"/>
    <property type="match status" value="1"/>
</dbReference>
<sequence length="264" mass="28293">MKKITLLTFLAIGLSSFAQQKSTGDVSLTNDMTANLTLNNTTSKATLKLTGPKDRWFALQFGSFANGDGMVSGQDVVYTNANTNTIVDGRLNGVGLAPSTDGSQNWVVISDTGTSASSPAIRTITAERNFSTGDANDYTFNYANTSIDFAWAKRSNASYVMGNHGGNLGYAIDTPLSASLGVDDFGLKAAAIYPNPSNGNFTIETKTGLDQITVYSLIGTLIQTIKVKDKSNTVEVSLNNLQSGVYLIELQNDQEKTWKKIIIK</sequence>
<evidence type="ECO:0000313" key="4">
    <source>
        <dbReference type="EMBL" id="MEL1254997.1"/>
    </source>
</evidence>
<evidence type="ECO:0000256" key="2">
    <source>
        <dbReference type="SAM" id="SignalP"/>
    </source>
</evidence>
<protein>
    <submittedName>
        <fullName evidence="4">T9SS type A sorting domain-containing protein</fullName>
    </submittedName>
</protein>
<evidence type="ECO:0000313" key="5">
    <source>
        <dbReference type="Proteomes" id="UP001485226"/>
    </source>
</evidence>
<dbReference type="NCBIfam" id="TIGR04183">
    <property type="entry name" value="Por_Secre_tail"/>
    <property type="match status" value="1"/>
</dbReference>